<reference evidence="1" key="2">
    <citation type="journal article" date="2015" name="Fish Shellfish Immunol.">
        <title>Early steps in the European eel (Anguilla anguilla)-Vibrio vulnificus interaction in the gills: Role of the RtxA13 toxin.</title>
        <authorList>
            <person name="Callol A."/>
            <person name="Pajuelo D."/>
            <person name="Ebbesson L."/>
            <person name="Teles M."/>
            <person name="MacKenzie S."/>
            <person name="Amaro C."/>
        </authorList>
    </citation>
    <scope>NUCLEOTIDE SEQUENCE</scope>
</reference>
<evidence type="ECO:0000313" key="1">
    <source>
        <dbReference type="EMBL" id="JAI03094.1"/>
    </source>
</evidence>
<proteinExistence type="predicted"/>
<reference evidence="1" key="1">
    <citation type="submission" date="2014-11" db="EMBL/GenBank/DDBJ databases">
        <authorList>
            <person name="Amaro Gonzalez C."/>
        </authorList>
    </citation>
    <scope>NUCLEOTIDE SEQUENCE</scope>
</reference>
<dbReference type="AlphaFoldDB" id="A0A0E9XN06"/>
<name>A0A0E9XN06_ANGAN</name>
<protein>
    <submittedName>
        <fullName evidence="1">Uncharacterized protein</fullName>
    </submittedName>
</protein>
<dbReference type="EMBL" id="GBXM01005484">
    <property type="protein sequence ID" value="JAI03094.1"/>
    <property type="molecule type" value="Transcribed_RNA"/>
</dbReference>
<organism evidence="1">
    <name type="scientific">Anguilla anguilla</name>
    <name type="common">European freshwater eel</name>
    <name type="synonym">Muraena anguilla</name>
    <dbReference type="NCBI Taxonomy" id="7936"/>
    <lineage>
        <taxon>Eukaryota</taxon>
        <taxon>Metazoa</taxon>
        <taxon>Chordata</taxon>
        <taxon>Craniata</taxon>
        <taxon>Vertebrata</taxon>
        <taxon>Euteleostomi</taxon>
        <taxon>Actinopterygii</taxon>
        <taxon>Neopterygii</taxon>
        <taxon>Teleostei</taxon>
        <taxon>Anguilliformes</taxon>
        <taxon>Anguillidae</taxon>
        <taxon>Anguilla</taxon>
    </lineage>
</organism>
<sequence>MASRGQCSQLYTLAQWKMSIFYHLLGKYLRKEADSNKCTHTAPQRYCGSGPVRPVFFI</sequence>
<accession>A0A0E9XN06</accession>